<comment type="caution">
    <text evidence="2">The sequence shown here is derived from an EMBL/GenBank/DDBJ whole genome shotgun (WGS) entry which is preliminary data.</text>
</comment>
<proteinExistence type="predicted"/>
<evidence type="ECO:0000313" key="3">
    <source>
        <dbReference type="Proteomes" id="UP000006327"/>
    </source>
</evidence>
<evidence type="ECO:0000313" key="2">
    <source>
        <dbReference type="EMBL" id="GAC19249.1"/>
    </source>
</evidence>
<dbReference type="AlphaFoldDB" id="K6XF31"/>
<reference evidence="2 3" key="1">
    <citation type="journal article" date="2017" name="Antonie Van Leeuwenhoek">
        <title>Rhizobium rhizosphaerae sp. nov., a novel species isolated from rice rhizosphere.</title>
        <authorList>
            <person name="Zhao J.J."/>
            <person name="Zhang J."/>
            <person name="Zhang R.J."/>
            <person name="Zhang C.W."/>
            <person name="Yin H.Q."/>
            <person name="Zhang X.X."/>
        </authorList>
    </citation>
    <scope>NUCLEOTIDE SEQUENCE [LARGE SCALE GENOMIC DNA]</scope>
    <source>
        <strain evidence="2 3">BSs20135</strain>
    </source>
</reference>
<gene>
    <name evidence="2" type="ORF">GARC_2282</name>
</gene>
<dbReference type="OrthoDB" id="9801656at2"/>
<dbReference type="Pfam" id="PF13302">
    <property type="entry name" value="Acetyltransf_3"/>
    <property type="match status" value="1"/>
</dbReference>
<name>K6XF31_9ALTE</name>
<dbReference type="SUPFAM" id="SSF55729">
    <property type="entry name" value="Acyl-CoA N-acyltransferases (Nat)"/>
    <property type="match status" value="1"/>
</dbReference>
<dbReference type="PANTHER" id="PTHR43792:SF1">
    <property type="entry name" value="N-ACETYLTRANSFERASE DOMAIN-CONTAINING PROTEIN"/>
    <property type="match status" value="1"/>
</dbReference>
<dbReference type="RefSeq" id="WP_007619904.1">
    <property type="nucleotide sequence ID" value="NZ_BAEO01000029.1"/>
</dbReference>
<dbReference type="PROSITE" id="PS51186">
    <property type="entry name" value="GNAT"/>
    <property type="match status" value="1"/>
</dbReference>
<accession>K6XF31</accession>
<dbReference type="Proteomes" id="UP000006327">
    <property type="component" value="Unassembled WGS sequence"/>
</dbReference>
<dbReference type="Gene3D" id="3.40.630.30">
    <property type="match status" value="1"/>
</dbReference>
<dbReference type="EMBL" id="BAEO01000029">
    <property type="protein sequence ID" value="GAC19249.1"/>
    <property type="molecule type" value="Genomic_DNA"/>
</dbReference>
<dbReference type="STRING" id="493475.GARC_2282"/>
<evidence type="ECO:0000259" key="1">
    <source>
        <dbReference type="PROSITE" id="PS51186"/>
    </source>
</evidence>
<feature type="domain" description="N-acetyltransferase" evidence="1">
    <location>
        <begin position="19"/>
        <end position="184"/>
    </location>
</feature>
<sequence length="190" mass="22218">MNVEENSELLPTKLTGQNIYLRTAKMSDFEAIKIYRQDPENSRYIRPPENDDETLRIVDGLCKPWRFKEGQWNGFVICLTGDDTVIGEIVFRVEDWHNQRAEIGYRINQTAAGRGVCTEALKLLVDLLFKDLGFFKLVAKCDPRNTGSYRVMEKQGFKREAFFKEHYLLGDEWTDQYDYGLLASEWNKRS</sequence>
<dbReference type="GO" id="GO:0016747">
    <property type="term" value="F:acyltransferase activity, transferring groups other than amino-acyl groups"/>
    <property type="evidence" value="ECO:0007669"/>
    <property type="project" value="InterPro"/>
</dbReference>
<organism evidence="2 3">
    <name type="scientific">Paraglaciecola arctica BSs20135</name>
    <dbReference type="NCBI Taxonomy" id="493475"/>
    <lineage>
        <taxon>Bacteria</taxon>
        <taxon>Pseudomonadati</taxon>
        <taxon>Pseudomonadota</taxon>
        <taxon>Gammaproteobacteria</taxon>
        <taxon>Alteromonadales</taxon>
        <taxon>Alteromonadaceae</taxon>
        <taxon>Paraglaciecola</taxon>
    </lineage>
</organism>
<dbReference type="InterPro" id="IPR051531">
    <property type="entry name" value="N-acetyltransferase"/>
</dbReference>
<dbReference type="PANTHER" id="PTHR43792">
    <property type="entry name" value="GNAT FAMILY, PUTATIVE (AFU_ORTHOLOGUE AFUA_3G00765)-RELATED-RELATED"/>
    <property type="match status" value="1"/>
</dbReference>
<dbReference type="InterPro" id="IPR000182">
    <property type="entry name" value="GNAT_dom"/>
</dbReference>
<protein>
    <recommendedName>
        <fullName evidence="1">N-acetyltransferase domain-containing protein</fullName>
    </recommendedName>
</protein>
<dbReference type="eggNOG" id="COG1670">
    <property type="taxonomic scope" value="Bacteria"/>
</dbReference>
<dbReference type="InterPro" id="IPR016181">
    <property type="entry name" value="Acyl_CoA_acyltransferase"/>
</dbReference>
<keyword evidence="3" id="KW-1185">Reference proteome</keyword>